<sequence length="85" mass="9424">MIQHALATPEDQEVVRARVDQEADRADHQESPASAQGGEHLADDRSGLLRHWLARGRGGLTGWHGPTVPQARGTVRDGKFHSRRR</sequence>
<feature type="compositionally biased region" description="Basic and acidic residues" evidence="1">
    <location>
        <begin position="13"/>
        <end position="30"/>
    </location>
</feature>
<protein>
    <recommendedName>
        <fullName evidence="4">DUF222 domain-containing protein</fullName>
    </recommendedName>
</protein>
<proteinExistence type="predicted"/>
<dbReference type="EMBL" id="AP026978">
    <property type="protein sequence ID" value="BDU03576.1"/>
    <property type="molecule type" value="Genomic_DNA"/>
</dbReference>
<organism evidence="2 3">
    <name type="scientific">Nocardia sputorum</name>
    <dbReference type="NCBI Taxonomy" id="2984338"/>
    <lineage>
        <taxon>Bacteria</taxon>
        <taxon>Bacillati</taxon>
        <taxon>Actinomycetota</taxon>
        <taxon>Actinomycetes</taxon>
        <taxon>Mycobacteriales</taxon>
        <taxon>Nocardiaceae</taxon>
        <taxon>Nocardia</taxon>
    </lineage>
</organism>
<reference evidence="2 3" key="1">
    <citation type="submission" date="2022-11" db="EMBL/GenBank/DDBJ databases">
        <title>Genome Sequencing of Nocardia sp. ON39_IFM12276 and assembly.</title>
        <authorList>
            <person name="Shimojima M."/>
            <person name="Toyokawa M."/>
            <person name="Uesaka K."/>
        </authorList>
    </citation>
    <scope>NUCLEOTIDE SEQUENCE [LARGE SCALE GENOMIC DNA]</scope>
    <source>
        <strain evidence="2 3">IFM 12276</strain>
    </source>
</reference>
<dbReference type="Proteomes" id="UP001317870">
    <property type="component" value="Chromosome"/>
</dbReference>
<gene>
    <name evidence="2" type="ORF">IFM12276_66040</name>
</gene>
<name>A0ABN6UGJ6_9NOCA</name>
<accession>A0ABN6UGJ6</accession>
<keyword evidence="3" id="KW-1185">Reference proteome</keyword>
<feature type="region of interest" description="Disordered" evidence="1">
    <location>
        <begin position="58"/>
        <end position="85"/>
    </location>
</feature>
<evidence type="ECO:0000256" key="1">
    <source>
        <dbReference type="SAM" id="MobiDB-lite"/>
    </source>
</evidence>
<feature type="region of interest" description="Disordered" evidence="1">
    <location>
        <begin position="1"/>
        <end position="42"/>
    </location>
</feature>
<evidence type="ECO:0000313" key="2">
    <source>
        <dbReference type="EMBL" id="BDU03576.1"/>
    </source>
</evidence>
<evidence type="ECO:0000313" key="3">
    <source>
        <dbReference type="Proteomes" id="UP001317870"/>
    </source>
</evidence>
<evidence type="ECO:0008006" key="4">
    <source>
        <dbReference type="Google" id="ProtNLM"/>
    </source>
</evidence>
<feature type="compositionally biased region" description="Basic and acidic residues" evidence="1">
    <location>
        <begin position="74"/>
        <end position="85"/>
    </location>
</feature>